<dbReference type="Pfam" id="PF00754">
    <property type="entry name" value="F5_F8_type_C"/>
    <property type="match status" value="1"/>
</dbReference>
<dbReference type="InterPro" id="IPR042235">
    <property type="entry name" value="ZP-C_dom"/>
</dbReference>
<evidence type="ECO:0000256" key="4">
    <source>
        <dbReference type="SAM" id="Phobius"/>
    </source>
</evidence>
<dbReference type="AlphaFoldDB" id="A0A3M6U0J5"/>
<protein>
    <recommendedName>
        <fullName evidence="10">ZP domain-containing protein</fullName>
    </recommendedName>
</protein>
<dbReference type="InterPro" id="IPR055355">
    <property type="entry name" value="ZP-C"/>
</dbReference>
<evidence type="ECO:0000256" key="5">
    <source>
        <dbReference type="SAM" id="SignalP"/>
    </source>
</evidence>
<evidence type="ECO:0000256" key="2">
    <source>
        <dbReference type="ARBA" id="ARBA00023157"/>
    </source>
</evidence>
<dbReference type="InterPro" id="IPR000421">
    <property type="entry name" value="FA58C"/>
</dbReference>
<dbReference type="EMBL" id="RCHS01002501">
    <property type="protein sequence ID" value="RMX47079.1"/>
    <property type="molecule type" value="Genomic_DNA"/>
</dbReference>
<feature type="signal peptide" evidence="5">
    <location>
        <begin position="1"/>
        <end position="22"/>
    </location>
</feature>
<dbReference type="Pfam" id="PF00100">
    <property type="entry name" value="Zona_pellucida"/>
    <property type="match status" value="1"/>
</dbReference>
<dbReference type="PROSITE" id="PS51034">
    <property type="entry name" value="ZP_2"/>
    <property type="match status" value="1"/>
</dbReference>
<feature type="chain" id="PRO_5017999420" description="ZP domain-containing protein" evidence="5">
    <location>
        <begin position="23"/>
        <end position="522"/>
    </location>
</feature>
<evidence type="ECO:0000259" key="7">
    <source>
        <dbReference type="PROSITE" id="PS51034"/>
    </source>
</evidence>
<feature type="region of interest" description="Disordered" evidence="3">
    <location>
        <begin position="503"/>
        <end position="522"/>
    </location>
</feature>
<dbReference type="InterPro" id="IPR055356">
    <property type="entry name" value="ZP-N"/>
</dbReference>
<feature type="domain" description="ZP" evidence="7">
    <location>
        <begin position="166"/>
        <end position="417"/>
    </location>
</feature>
<reference evidence="8 9" key="1">
    <citation type="journal article" date="2018" name="Sci. Rep.">
        <title>Comparative analysis of the Pocillopora damicornis genome highlights role of immune system in coral evolution.</title>
        <authorList>
            <person name="Cunning R."/>
            <person name="Bay R.A."/>
            <person name="Gillette P."/>
            <person name="Baker A.C."/>
            <person name="Traylor-Knowles N."/>
        </authorList>
    </citation>
    <scope>NUCLEOTIDE SEQUENCE [LARGE SCALE GENOMIC DNA]</scope>
    <source>
        <strain evidence="8">RSMAS</strain>
        <tissue evidence="8">Whole animal</tissue>
    </source>
</reference>
<evidence type="ECO:0000256" key="3">
    <source>
        <dbReference type="SAM" id="MobiDB-lite"/>
    </source>
</evidence>
<sequence length="522" mass="58008">MATLLWTMMIVILSQKEILVKADCFENMITNVTYTASSTKTNYPPSDAVIDNDGAWCTDEIPPNRYLNVNLGHLYDVCGVKIQGYADGTVNSYPSKYKLAFSSKENVWSVPTQEFVTNSADANDTIQNQLVETRAVSGVRFQPTQVNGSSMCLRVAVYGTPAFNVSCDAFWMNVTISKHTLGSDLHELYINQRTDECTHAINPDEDVSLHLKTGACGMRVSQRGNYLHYQNTVHGEAGRNAQGVKITFTHDISFDATCIYERNATLKADIETINNFKLPTTSKEYGSLDFKMRAFRDIDHSEKLVSNTGPLAIGSMLYIEVEVLSADKDLQLLLERCWATASSVPADVNQRQFVLDGCPDTDSDNRTAHSCQKSSLQKFEFAVFRFKVSDVVFVHCDVVVCLAGVQNSSCFDKCAACDDKSGRKRRSIEDENYDKGSLPHHLRIGPWQIEEEGKDASADTTTKDDSTDYMTIVLAVTGFVAVALLVAVTAVIVIHMRRMASPTEHSKILRQGSPRKERNISM</sequence>
<dbReference type="PROSITE" id="PS01285">
    <property type="entry name" value="FA58C_1"/>
    <property type="match status" value="1"/>
</dbReference>
<evidence type="ECO:0000256" key="1">
    <source>
        <dbReference type="ARBA" id="ARBA00022729"/>
    </source>
</evidence>
<feature type="domain" description="F5/8 type C" evidence="6">
    <location>
        <begin position="17"/>
        <end position="160"/>
    </location>
</feature>
<keyword evidence="4" id="KW-0472">Membrane</keyword>
<dbReference type="OrthoDB" id="5985040at2759"/>
<dbReference type="Pfam" id="PF23344">
    <property type="entry name" value="ZP-N"/>
    <property type="match status" value="1"/>
</dbReference>
<dbReference type="PROSITE" id="PS50022">
    <property type="entry name" value="FA58C_3"/>
    <property type="match status" value="1"/>
</dbReference>
<dbReference type="SMART" id="SM00241">
    <property type="entry name" value="ZP"/>
    <property type="match status" value="1"/>
</dbReference>
<dbReference type="SUPFAM" id="SSF49785">
    <property type="entry name" value="Galactose-binding domain-like"/>
    <property type="match status" value="1"/>
</dbReference>
<keyword evidence="2" id="KW-1015">Disulfide bond</keyword>
<keyword evidence="9" id="KW-1185">Reference proteome</keyword>
<dbReference type="PANTHER" id="PTHR14002">
    <property type="entry name" value="ENDOGLIN/TGF-BETA RECEPTOR TYPE III"/>
    <property type="match status" value="1"/>
</dbReference>
<keyword evidence="1 5" id="KW-0732">Signal</keyword>
<dbReference type="Proteomes" id="UP000275408">
    <property type="component" value="Unassembled WGS sequence"/>
</dbReference>
<comment type="caution">
    <text evidence="8">The sequence shown here is derived from an EMBL/GenBank/DDBJ whole genome shotgun (WGS) entry which is preliminary data.</text>
</comment>
<name>A0A3M6U0J5_POCDA</name>
<keyword evidence="4" id="KW-1133">Transmembrane helix</keyword>
<dbReference type="Gene3D" id="2.60.40.3210">
    <property type="entry name" value="Zona pellucida, ZP-N domain"/>
    <property type="match status" value="1"/>
</dbReference>
<proteinExistence type="predicted"/>
<evidence type="ECO:0000313" key="9">
    <source>
        <dbReference type="Proteomes" id="UP000275408"/>
    </source>
</evidence>
<keyword evidence="4" id="KW-0812">Transmembrane</keyword>
<dbReference type="InterPro" id="IPR001507">
    <property type="entry name" value="ZP_dom"/>
</dbReference>
<dbReference type="InterPro" id="IPR008979">
    <property type="entry name" value="Galactose-bd-like_sf"/>
</dbReference>
<evidence type="ECO:0008006" key="10">
    <source>
        <dbReference type="Google" id="ProtNLM"/>
    </source>
</evidence>
<gene>
    <name evidence="8" type="ORF">pdam_00017000</name>
</gene>
<dbReference type="Gene3D" id="2.60.40.4100">
    <property type="entry name" value="Zona pellucida, ZP-C domain"/>
    <property type="match status" value="1"/>
</dbReference>
<evidence type="ECO:0000259" key="6">
    <source>
        <dbReference type="PROSITE" id="PS50022"/>
    </source>
</evidence>
<dbReference type="PANTHER" id="PTHR14002:SF43">
    <property type="entry name" value="DELTA-LIKE PROTEIN"/>
    <property type="match status" value="1"/>
</dbReference>
<organism evidence="8 9">
    <name type="scientific">Pocillopora damicornis</name>
    <name type="common">Cauliflower coral</name>
    <name type="synonym">Millepora damicornis</name>
    <dbReference type="NCBI Taxonomy" id="46731"/>
    <lineage>
        <taxon>Eukaryota</taxon>
        <taxon>Metazoa</taxon>
        <taxon>Cnidaria</taxon>
        <taxon>Anthozoa</taxon>
        <taxon>Hexacorallia</taxon>
        <taxon>Scleractinia</taxon>
        <taxon>Astrocoeniina</taxon>
        <taxon>Pocilloporidae</taxon>
        <taxon>Pocillopora</taxon>
    </lineage>
</organism>
<evidence type="ECO:0000313" key="8">
    <source>
        <dbReference type="EMBL" id="RMX47079.1"/>
    </source>
</evidence>
<feature type="transmembrane region" description="Helical" evidence="4">
    <location>
        <begin position="469"/>
        <end position="494"/>
    </location>
</feature>
<accession>A0A3M6U0J5</accession>
<dbReference type="Gene3D" id="2.60.120.260">
    <property type="entry name" value="Galactose-binding domain-like"/>
    <property type="match status" value="1"/>
</dbReference>